<comment type="caution">
    <text evidence="2">The sequence shown here is derived from an EMBL/GenBank/DDBJ whole genome shotgun (WGS) entry which is preliminary data.</text>
</comment>
<keyword evidence="3" id="KW-1185">Reference proteome</keyword>
<name>A0ABW0PM07_9BURK</name>
<feature type="signal peptide" evidence="1">
    <location>
        <begin position="1"/>
        <end position="25"/>
    </location>
</feature>
<accession>A0ABW0PM07</accession>
<feature type="chain" id="PRO_5046242446" evidence="1">
    <location>
        <begin position="26"/>
        <end position="356"/>
    </location>
</feature>
<evidence type="ECO:0000313" key="2">
    <source>
        <dbReference type="EMBL" id="MFC5513696.1"/>
    </source>
</evidence>
<organism evidence="2 3">
    <name type="scientific">Massilia jejuensis</name>
    <dbReference type="NCBI Taxonomy" id="648894"/>
    <lineage>
        <taxon>Bacteria</taxon>
        <taxon>Pseudomonadati</taxon>
        <taxon>Pseudomonadota</taxon>
        <taxon>Betaproteobacteria</taxon>
        <taxon>Burkholderiales</taxon>
        <taxon>Oxalobacteraceae</taxon>
        <taxon>Telluria group</taxon>
        <taxon>Massilia</taxon>
    </lineage>
</organism>
<gene>
    <name evidence="2" type="ORF">ACFPOU_21575</name>
</gene>
<dbReference type="EMBL" id="JBHSMS010000078">
    <property type="protein sequence ID" value="MFC5513696.1"/>
    <property type="molecule type" value="Genomic_DNA"/>
</dbReference>
<proteinExistence type="predicted"/>
<evidence type="ECO:0000256" key="1">
    <source>
        <dbReference type="SAM" id="SignalP"/>
    </source>
</evidence>
<reference evidence="3" key="1">
    <citation type="journal article" date="2019" name="Int. J. Syst. Evol. Microbiol.">
        <title>The Global Catalogue of Microorganisms (GCM) 10K type strain sequencing project: providing services to taxonomists for standard genome sequencing and annotation.</title>
        <authorList>
            <consortium name="The Broad Institute Genomics Platform"/>
            <consortium name="The Broad Institute Genome Sequencing Center for Infectious Disease"/>
            <person name="Wu L."/>
            <person name="Ma J."/>
        </authorList>
    </citation>
    <scope>NUCLEOTIDE SEQUENCE [LARGE SCALE GENOMIC DNA]</scope>
    <source>
        <strain evidence="3">CCUG 38813</strain>
    </source>
</reference>
<dbReference type="RefSeq" id="WP_379726352.1">
    <property type="nucleotide sequence ID" value="NZ_JBHSMS010000078.1"/>
</dbReference>
<sequence length="356" mass="39527">MNRYLYWTRGLVPAALLLSTIQAPACVPAAPDSRRALPPGPGVLDDFRALAQQKPWTCRGEPATTQVRSAWPNGKAECAWQGRLRKRSWSWSDGAPPSCISRQARWWNWAQAGLPPAALRSVWDRRWSSQVLRFAVGGEERLILLARGGDDQWHASEWRWNPNPRPATRRWQEQRWKVLAASAARHQPPADTVQAATTPAQPVFRRVLGARPGELGAEGLALEAAGLCLAVGNPLPGRARLSLSYSPNDSRLEQRAAMHLQLSRQYPDAKWLTPFKMLDMPANLPSGAKFLATWVEGAALNSQLWMPAKNDAATVRLRASTRLPRGQDNAAVLWQARQALERELAAVALQWAAAYE</sequence>
<dbReference type="Proteomes" id="UP001596031">
    <property type="component" value="Unassembled WGS sequence"/>
</dbReference>
<keyword evidence="1" id="KW-0732">Signal</keyword>
<evidence type="ECO:0000313" key="3">
    <source>
        <dbReference type="Proteomes" id="UP001596031"/>
    </source>
</evidence>
<protein>
    <submittedName>
        <fullName evidence="2">Uncharacterized protein</fullName>
    </submittedName>
</protein>